<dbReference type="EC" id="3.4.13.-" evidence="5"/>
<proteinExistence type="predicted"/>
<dbReference type="InterPro" id="IPR011650">
    <property type="entry name" value="Peptidase_M20_dimer"/>
</dbReference>
<keyword evidence="5" id="KW-0224">Dipeptidase</keyword>
<dbReference type="EMBL" id="JBHSTQ010000009">
    <property type="protein sequence ID" value="MFC6386991.1"/>
    <property type="molecule type" value="Genomic_DNA"/>
</dbReference>
<organism evidence="5 6">
    <name type="scientific">Sporolactobacillus kofuensis</name>
    <dbReference type="NCBI Taxonomy" id="269672"/>
    <lineage>
        <taxon>Bacteria</taxon>
        <taxon>Bacillati</taxon>
        <taxon>Bacillota</taxon>
        <taxon>Bacilli</taxon>
        <taxon>Bacillales</taxon>
        <taxon>Sporolactobacillaceae</taxon>
        <taxon>Sporolactobacillus</taxon>
    </lineage>
</organism>
<sequence length="458" mass="50772">MDQQITNTLEKNREHYLKEMIEFLSIPSISSDSTRKSDVRKAAKWLSDDLRKGGLENVQILETAGHPVVYADYVKAEGKPTVLCYGHYDVQPVDPIDKWNTDPFQPVIKDDVIYGRGTSDDKGQVFMLAKMAETILEAKGELPVNIKFCFEGEEEIGSKNLDAFVDEHLELLKADVLLVSDTTMIGMDQPAVSYALRGLCGLEVRLQGANGDLHSGVYGGAVQNTLHAMIELLSTLHDNKGHVTVDGFYDQVDPLTDEERKTCEQLSNDEALKKELGVDALYGEEGYPTVARIWSRPTLEINGLYGGFQGEGLKTVIPSTATAKITCRLVPDQDPAIIGALLKKHLRDHLPEGVKLDVELMDHAEPFSMPVNHPALKAAHHALEEAFTTKAILSRQGGSVPIVNTFHDKLGLAPILMGFGLDSENFHAPNEHFHLQNYDRGMRALIAFLYDLPEQMQK</sequence>
<dbReference type="PANTHER" id="PTHR43270:SF12">
    <property type="entry name" value="SUCCINYL-DIAMINOPIMELATE DESUCCINYLASE"/>
    <property type="match status" value="1"/>
</dbReference>
<dbReference type="Gene3D" id="3.30.70.360">
    <property type="match status" value="1"/>
</dbReference>
<keyword evidence="3 5" id="KW-0378">Hydrolase</keyword>
<dbReference type="Gene3D" id="3.40.630.10">
    <property type="entry name" value="Zn peptidases"/>
    <property type="match status" value="1"/>
</dbReference>
<name>A0ABW1WF35_9BACL</name>
<evidence type="ECO:0000313" key="6">
    <source>
        <dbReference type="Proteomes" id="UP001596267"/>
    </source>
</evidence>
<evidence type="ECO:0000259" key="4">
    <source>
        <dbReference type="Pfam" id="PF07687"/>
    </source>
</evidence>
<dbReference type="InterPro" id="IPR002933">
    <property type="entry name" value="Peptidase_M20"/>
</dbReference>
<comment type="caution">
    <text evidence="5">The sequence shown here is derived from an EMBL/GenBank/DDBJ whole genome shotgun (WGS) entry which is preliminary data.</text>
</comment>
<keyword evidence="6" id="KW-1185">Reference proteome</keyword>
<dbReference type="Proteomes" id="UP001596267">
    <property type="component" value="Unassembled WGS sequence"/>
</dbReference>
<dbReference type="InterPro" id="IPR051458">
    <property type="entry name" value="Cyt/Met_Dipeptidase"/>
</dbReference>
<keyword evidence="2" id="KW-0479">Metal-binding</keyword>
<evidence type="ECO:0000256" key="2">
    <source>
        <dbReference type="ARBA" id="ARBA00022723"/>
    </source>
</evidence>
<evidence type="ECO:0000313" key="5">
    <source>
        <dbReference type="EMBL" id="MFC6386991.1"/>
    </source>
</evidence>
<dbReference type="PANTHER" id="PTHR43270">
    <property type="entry name" value="BETA-ALA-HIS DIPEPTIDASE"/>
    <property type="match status" value="1"/>
</dbReference>
<dbReference type="Pfam" id="PF01546">
    <property type="entry name" value="Peptidase_M20"/>
    <property type="match status" value="1"/>
</dbReference>
<dbReference type="Pfam" id="PF07687">
    <property type="entry name" value="M20_dimer"/>
    <property type="match status" value="1"/>
</dbReference>
<reference evidence="6" key="1">
    <citation type="journal article" date="2019" name="Int. J. Syst. Evol. Microbiol.">
        <title>The Global Catalogue of Microorganisms (GCM) 10K type strain sequencing project: providing services to taxonomists for standard genome sequencing and annotation.</title>
        <authorList>
            <consortium name="The Broad Institute Genomics Platform"/>
            <consortium name="The Broad Institute Genome Sequencing Center for Infectious Disease"/>
            <person name="Wu L."/>
            <person name="Ma J."/>
        </authorList>
    </citation>
    <scope>NUCLEOTIDE SEQUENCE [LARGE SCALE GENOMIC DNA]</scope>
    <source>
        <strain evidence="6">CCUG 42001</strain>
    </source>
</reference>
<dbReference type="NCBIfam" id="NF006053">
    <property type="entry name" value="PRK08201.1"/>
    <property type="match status" value="1"/>
</dbReference>
<evidence type="ECO:0000256" key="3">
    <source>
        <dbReference type="ARBA" id="ARBA00022801"/>
    </source>
</evidence>
<gene>
    <name evidence="5" type="ORF">ACFP7A_10285</name>
</gene>
<evidence type="ECO:0000256" key="1">
    <source>
        <dbReference type="ARBA" id="ARBA00022670"/>
    </source>
</evidence>
<keyword evidence="1" id="KW-0645">Protease</keyword>
<accession>A0ABW1WF35</accession>
<dbReference type="GO" id="GO:0016805">
    <property type="term" value="F:dipeptidase activity"/>
    <property type="evidence" value="ECO:0007669"/>
    <property type="project" value="UniProtKB-KW"/>
</dbReference>
<feature type="domain" description="Peptidase M20 dimerisation" evidence="4">
    <location>
        <begin position="194"/>
        <end position="353"/>
    </location>
</feature>
<protein>
    <submittedName>
        <fullName evidence="5">Dipeptidase</fullName>
        <ecNumber evidence="5">3.4.13.-</ecNumber>
    </submittedName>
</protein>
<dbReference type="RefSeq" id="WP_253076566.1">
    <property type="nucleotide sequence ID" value="NZ_JAMXWN010000009.1"/>
</dbReference>
<dbReference type="NCBIfam" id="NF006579">
    <property type="entry name" value="PRK09104.1"/>
    <property type="match status" value="1"/>
</dbReference>
<dbReference type="NCBIfam" id="NF005914">
    <property type="entry name" value="PRK07907.1"/>
    <property type="match status" value="1"/>
</dbReference>
<dbReference type="SUPFAM" id="SSF53187">
    <property type="entry name" value="Zn-dependent exopeptidases"/>
    <property type="match status" value="1"/>
</dbReference>